<dbReference type="EMBL" id="REGN01001953">
    <property type="protein sequence ID" value="RNA31323.1"/>
    <property type="molecule type" value="Genomic_DNA"/>
</dbReference>
<proteinExistence type="predicted"/>
<keyword evidence="2" id="KW-1185">Reference proteome</keyword>
<evidence type="ECO:0000313" key="2">
    <source>
        <dbReference type="Proteomes" id="UP000276133"/>
    </source>
</evidence>
<evidence type="ECO:0000313" key="1">
    <source>
        <dbReference type="EMBL" id="RNA31323.1"/>
    </source>
</evidence>
<accession>A0A3M7S669</accession>
<name>A0A3M7S669_BRAPC</name>
<reference evidence="1 2" key="1">
    <citation type="journal article" date="2018" name="Sci. Rep.">
        <title>Genomic signatures of local adaptation to the degree of environmental predictability in rotifers.</title>
        <authorList>
            <person name="Franch-Gras L."/>
            <person name="Hahn C."/>
            <person name="Garcia-Roger E.M."/>
            <person name="Carmona M.J."/>
            <person name="Serra M."/>
            <person name="Gomez A."/>
        </authorList>
    </citation>
    <scope>NUCLEOTIDE SEQUENCE [LARGE SCALE GENOMIC DNA]</scope>
    <source>
        <strain evidence="1">HYR1</strain>
    </source>
</reference>
<sequence>MSSTRKFISFGSMNKVLKFSSFQPDGAAPSIPCDLKVQLVQTVGIPFTYFKIPLGVNFTLLETGFFLALDHGNVNFMVWQVAHFNLSACVPDKLEAVEFFTKPWHADTSPLGHFSPKLFDIQQTVDSVQNGRQAQRLAPHTGRQWMHVDQFGYQKNLAIGRFFVRFKALVKRFLQHTRLHVHVAGRQQIESGRWMVDDEQWLVQVGDQNSIFAGKVFVECVECGNFGM</sequence>
<gene>
    <name evidence="1" type="ORF">BpHYR1_034135</name>
</gene>
<dbReference type="Proteomes" id="UP000276133">
    <property type="component" value="Unassembled WGS sequence"/>
</dbReference>
<comment type="caution">
    <text evidence="1">The sequence shown here is derived from an EMBL/GenBank/DDBJ whole genome shotgun (WGS) entry which is preliminary data.</text>
</comment>
<protein>
    <submittedName>
        <fullName evidence="1">Uncharacterized protein</fullName>
    </submittedName>
</protein>
<organism evidence="1 2">
    <name type="scientific">Brachionus plicatilis</name>
    <name type="common">Marine rotifer</name>
    <name type="synonym">Brachionus muelleri</name>
    <dbReference type="NCBI Taxonomy" id="10195"/>
    <lineage>
        <taxon>Eukaryota</taxon>
        <taxon>Metazoa</taxon>
        <taxon>Spiralia</taxon>
        <taxon>Gnathifera</taxon>
        <taxon>Rotifera</taxon>
        <taxon>Eurotatoria</taxon>
        <taxon>Monogononta</taxon>
        <taxon>Pseudotrocha</taxon>
        <taxon>Ploima</taxon>
        <taxon>Brachionidae</taxon>
        <taxon>Brachionus</taxon>
    </lineage>
</organism>
<dbReference type="AlphaFoldDB" id="A0A3M7S669"/>